<keyword evidence="4" id="KW-1185">Reference proteome</keyword>
<feature type="domain" description="Bacterial toxin 24" evidence="2">
    <location>
        <begin position="28"/>
        <end position="112"/>
    </location>
</feature>
<comment type="caution">
    <text evidence="3">The sequence shown here is derived from an EMBL/GenBank/DDBJ whole genome shotgun (WGS) entry which is preliminary data.</text>
</comment>
<dbReference type="Proteomes" id="UP000598174">
    <property type="component" value="Unassembled WGS sequence"/>
</dbReference>
<dbReference type="Pfam" id="PF15529">
    <property type="entry name" value="Ntox24"/>
    <property type="match status" value="1"/>
</dbReference>
<proteinExistence type="predicted"/>
<dbReference type="EMBL" id="BOMM01000020">
    <property type="protein sequence ID" value="GIE10817.1"/>
    <property type="molecule type" value="Genomic_DNA"/>
</dbReference>
<evidence type="ECO:0000313" key="4">
    <source>
        <dbReference type="Proteomes" id="UP000598174"/>
    </source>
</evidence>
<sequence length="116" mass="12650">MLVHNEGVDDWSGNPRADVQQWNGGHPPLTGGPADGVYYKVDNNTDGAVTGWGVYDRNGNLRYRVDLFGAAHNGVETPHWQPYKTNTNPRTGQTYVDKTPDAFEGPGPYGEPAFGC</sequence>
<name>A0A919MK45_9ACTN</name>
<feature type="compositionally biased region" description="Polar residues" evidence="1">
    <location>
        <begin position="83"/>
        <end position="96"/>
    </location>
</feature>
<evidence type="ECO:0000313" key="3">
    <source>
        <dbReference type="EMBL" id="GIE10817.1"/>
    </source>
</evidence>
<dbReference type="AlphaFoldDB" id="A0A919MK45"/>
<dbReference type="RefSeq" id="WP_344223869.1">
    <property type="nucleotide sequence ID" value="NZ_BAAABP010000039.1"/>
</dbReference>
<accession>A0A919MK45</accession>
<evidence type="ECO:0000259" key="2">
    <source>
        <dbReference type="Pfam" id="PF15529"/>
    </source>
</evidence>
<reference evidence="3" key="1">
    <citation type="submission" date="2021-01" db="EMBL/GenBank/DDBJ databases">
        <title>Whole genome shotgun sequence of Actinoplanes ferrugineus NBRC 15555.</title>
        <authorList>
            <person name="Komaki H."/>
            <person name="Tamura T."/>
        </authorList>
    </citation>
    <scope>NUCLEOTIDE SEQUENCE</scope>
    <source>
        <strain evidence="3">NBRC 15555</strain>
    </source>
</reference>
<evidence type="ECO:0000256" key="1">
    <source>
        <dbReference type="SAM" id="MobiDB-lite"/>
    </source>
</evidence>
<dbReference type="InterPro" id="IPR029114">
    <property type="entry name" value="Ntox24"/>
</dbReference>
<organism evidence="3 4">
    <name type="scientific">Paractinoplanes ferrugineus</name>
    <dbReference type="NCBI Taxonomy" id="113564"/>
    <lineage>
        <taxon>Bacteria</taxon>
        <taxon>Bacillati</taxon>
        <taxon>Actinomycetota</taxon>
        <taxon>Actinomycetes</taxon>
        <taxon>Micromonosporales</taxon>
        <taxon>Micromonosporaceae</taxon>
        <taxon>Paractinoplanes</taxon>
    </lineage>
</organism>
<gene>
    <name evidence="3" type="ORF">Afe05nite_26570</name>
</gene>
<feature type="region of interest" description="Disordered" evidence="1">
    <location>
        <begin position="74"/>
        <end position="116"/>
    </location>
</feature>
<protein>
    <recommendedName>
        <fullName evidence="2">Bacterial toxin 24 domain-containing protein</fullName>
    </recommendedName>
</protein>